<dbReference type="InterPro" id="IPR046825">
    <property type="entry name" value="PDH_C"/>
</dbReference>
<dbReference type="InterPro" id="IPR003099">
    <property type="entry name" value="Prephen_DH"/>
</dbReference>
<dbReference type="InterPro" id="IPR036291">
    <property type="entry name" value="NAD(P)-bd_dom_sf"/>
</dbReference>
<dbReference type="Gene3D" id="3.40.50.720">
    <property type="entry name" value="NAD(P)-binding Rossmann-like Domain"/>
    <property type="match status" value="1"/>
</dbReference>
<feature type="domain" description="Prephenate/arogenate dehydrogenase" evidence="4">
    <location>
        <begin position="24"/>
        <end position="308"/>
    </location>
</feature>
<dbReference type="Pfam" id="PF20463">
    <property type="entry name" value="PDH_C"/>
    <property type="match status" value="1"/>
</dbReference>
<feature type="region of interest" description="Disordered" evidence="3">
    <location>
        <begin position="1"/>
        <end position="20"/>
    </location>
</feature>
<name>H5U5I6_9ACTN</name>
<organism evidence="5 6">
    <name type="scientific">Gordonia sputi NBRC 100414</name>
    <dbReference type="NCBI Taxonomy" id="1089453"/>
    <lineage>
        <taxon>Bacteria</taxon>
        <taxon>Bacillati</taxon>
        <taxon>Actinomycetota</taxon>
        <taxon>Actinomycetes</taxon>
        <taxon>Mycobacteriales</taxon>
        <taxon>Gordoniaceae</taxon>
        <taxon>Gordonia</taxon>
    </lineage>
</organism>
<dbReference type="PANTHER" id="PTHR21363:SF0">
    <property type="entry name" value="PREPHENATE DEHYDROGENASE [NADP(+)]"/>
    <property type="match status" value="1"/>
</dbReference>
<protein>
    <submittedName>
        <fullName evidence="5">Prephenate dehydrogenase</fullName>
    </submittedName>
</protein>
<evidence type="ECO:0000256" key="3">
    <source>
        <dbReference type="SAM" id="MobiDB-lite"/>
    </source>
</evidence>
<comment type="similarity">
    <text evidence="1">Belongs to the prephenate/arogenate dehydrogenase family.</text>
</comment>
<dbReference type="PANTHER" id="PTHR21363">
    <property type="entry name" value="PREPHENATE DEHYDROGENASE"/>
    <property type="match status" value="1"/>
</dbReference>
<dbReference type="AlphaFoldDB" id="H5U5I6"/>
<dbReference type="InterPro" id="IPR050812">
    <property type="entry name" value="Preph/Arog_dehydrog"/>
</dbReference>
<dbReference type="EMBL" id="BAFC01000116">
    <property type="protein sequence ID" value="GAB40994.1"/>
    <property type="molecule type" value="Genomic_DNA"/>
</dbReference>
<dbReference type="eggNOG" id="COG0287">
    <property type="taxonomic scope" value="Bacteria"/>
</dbReference>
<reference evidence="5 6" key="1">
    <citation type="submission" date="2012-02" db="EMBL/GenBank/DDBJ databases">
        <title>Whole genome shotgun sequence of Gordonia sputi NBRC 100414.</title>
        <authorList>
            <person name="Yoshida I."/>
            <person name="Hosoyama A."/>
            <person name="Tsuchikane K."/>
            <person name="Katsumata H."/>
            <person name="Yamazaki S."/>
            <person name="Fujita N."/>
        </authorList>
    </citation>
    <scope>NUCLEOTIDE SEQUENCE [LARGE SCALE GENOMIC DNA]</scope>
    <source>
        <strain evidence="5 6">NBRC 100414</strain>
    </source>
</reference>
<gene>
    <name evidence="5" type="primary">tyrA</name>
    <name evidence="5" type="ORF">GOSPT_118_00710</name>
</gene>
<accession>H5U5I6</accession>
<evidence type="ECO:0000256" key="1">
    <source>
        <dbReference type="ARBA" id="ARBA00007964"/>
    </source>
</evidence>
<keyword evidence="2" id="KW-0560">Oxidoreductase</keyword>
<dbReference type="RefSeq" id="WP_005208126.1">
    <property type="nucleotide sequence ID" value="NZ_BAFC01000116.1"/>
</dbReference>
<dbReference type="SUPFAM" id="SSF48179">
    <property type="entry name" value="6-phosphogluconate dehydrogenase C-terminal domain-like"/>
    <property type="match status" value="1"/>
</dbReference>
<dbReference type="InterPro" id="IPR046826">
    <property type="entry name" value="PDH_N"/>
</dbReference>
<dbReference type="SUPFAM" id="SSF51735">
    <property type="entry name" value="NAD(P)-binding Rossmann-fold domains"/>
    <property type="match status" value="1"/>
</dbReference>
<evidence type="ECO:0000259" key="4">
    <source>
        <dbReference type="PROSITE" id="PS51176"/>
    </source>
</evidence>
<evidence type="ECO:0000256" key="2">
    <source>
        <dbReference type="ARBA" id="ARBA00023002"/>
    </source>
</evidence>
<dbReference type="GO" id="GO:0006571">
    <property type="term" value="P:tyrosine biosynthetic process"/>
    <property type="evidence" value="ECO:0007669"/>
    <property type="project" value="InterPro"/>
</dbReference>
<proteinExistence type="inferred from homology"/>
<dbReference type="Gene3D" id="1.10.3660.10">
    <property type="entry name" value="6-phosphogluconate dehydrogenase C-terminal like domain"/>
    <property type="match status" value="1"/>
</dbReference>
<dbReference type="InterPro" id="IPR008927">
    <property type="entry name" value="6-PGluconate_DH-like_C_sf"/>
</dbReference>
<evidence type="ECO:0000313" key="5">
    <source>
        <dbReference type="EMBL" id="GAB40994.1"/>
    </source>
</evidence>
<dbReference type="PROSITE" id="PS51176">
    <property type="entry name" value="PDH_ADH"/>
    <property type="match status" value="1"/>
</dbReference>
<dbReference type="GO" id="GO:0008977">
    <property type="term" value="F:prephenate dehydrogenase (NAD+) activity"/>
    <property type="evidence" value="ECO:0007669"/>
    <property type="project" value="InterPro"/>
</dbReference>
<evidence type="ECO:0000313" key="6">
    <source>
        <dbReference type="Proteomes" id="UP000005845"/>
    </source>
</evidence>
<dbReference type="NCBIfam" id="NF005108">
    <property type="entry name" value="PRK06545.1-6"/>
    <property type="match status" value="1"/>
</dbReference>
<comment type="caution">
    <text evidence="5">The sequence shown here is derived from an EMBL/GenBank/DDBJ whole genome shotgun (WGS) entry which is preliminary data.</text>
</comment>
<dbReference type="GO" id="GO:0070403">
    <property type="term" value="F:NAD+ binding"/>
    <property type="evidence" value="ECO:0007669"/>
    <property type="project" value="InterPro"/>
</dbReference>
<dbReference type="Proteomes" id="UP000005845">
    <property type="component" value="Unassembled WGS sequence"/>
</dbReference>
<dbReference type="Pfam" id="PF02153">
    <property type="entry name" value="PDH_N"/>
    <property type="match status" value="1"/>
</dbReference>
<feature type="compositionally biased region" description="Low complexity" evidence="3">
    <location>
        <begin position="8"/>
        <end position="20"/>
    </location>
</feature>
<keyword evidence="6" id="KW-1185">Reference proteome</keyword>
<sequence length="334" mass="34887">MTGDKQGSQPQTAQESQATSTTRRPVCILGLGLIGGSFMQALTAAGRDVFGYNRSEATVDAASNSGYDASSDLVATLRRAAADDAIIVLATPVTTIEPLLSAIAETAPQCLLTDVISVKQAVAEKVSRLHPHARYVGGHPMAGTSRSGWDACDPTLFTNAMWMVTTSDDTDADDWTAVAELALQVSAIVVPAAPDAHDRAVAAISHVPHLLAADTAAVGAGESNLALRLAAGSFRDGTRVAATEPALQRAMIEANDIAVLNALSEAIDRLVQARDELRDSGSVAALIDDGHRARMAYEEMAARGREPIVGVSVGAPGWASDMRKQAHEGRVWLG</sequence>
<dbReference type="GO" id="GO:0004665">
    <property type="term" value="F:prephenate dehydrogenase (NADP+) activity"/>
    <property type="evidence" value="ECO:0007669"/>
    <property type="project" value="InterPro"/>
</dbReference>